<dbReference type="Proteomes" id="UP000076154">
    <property type="component" value="Unassembled WGS sequence"/>
</dbReference>
<dbReference type="AlphaFoldDB" id="A0A369K351"/>
<comment type="caution">
    <text evidence="1">The sequence shown here is derived from an EMBL/GenBank/DDBJ whole genome shotgun (WGS) entry which is preliminary data.</text>
</comment>
<evidence type="ECO:0008006" key="3">
    <source>
        <dbReference type="Google" id="ProtNLM"/>
    </source>
</evidence>
<dbReference type="InParanoid" id="A0A369K351"/>
<keyword evidence="2" id="KW-1185">Reference proteome</keyword>
<gene>
    <name evidence="1" type="ORF">Hypma_007568</name>
</gene>
<dbReference type="STRING" id="39966.A0A369K351"/>
<evidence type="ECO:0000313" key="1">
    <source>
        <dbReference type="EMBL" id="RDB25336.1"/>
    </source>
</evidence>
<dbReference type="OrthoDB" id="2606310at2759"/>
<proteinExistence type="predicted"/>
<sequence length="327" mass="37304">MTFNFTGLPTELALEIIRLAATPNYEERSSSRRPYYATALSLASVSYAVRQATMRHLLHTVVLSTHRDHIAFNQTLYLQSRFAFADSRLALDYPKLVRKFWSTQCWAPVVEDRPEARLNYAAFYGIMRNAECIGLHGRSMHLLHEALSSNGSQPTQVWSCRRVIIIGPWRWKPLTSTPEGLAFLRQITHLAACLSIDKSFTSQIIPPGVQEIPFALMPNLTHFAYPLLRNRTQEEDSFCTSTEMIAYVVPPQNSVSAQPLIRQWLCSPDALAHGFAVPFREMLQSSDALEDLWWERVFLQGDVDSAFVKADRMKSLRGHEDDMVIDR</sequence>
<accession>A0A369K351</accession>
<evidence type="ECO:0000313" key="2">
    <source>
        <dbReference type="Proteomes" id="UP000076154"/>
    </source>
</evidence>
<name>A0A369K351_HYPMA</name>
<dbReference type="EMBL" id="LUEZ02000041">
    <property type="protein sequence ID" value="RDB25336.1"/>
    <property type="molecule type" value="Genomic_DNA"/>
</dbReference>
<organism evidence="1 2">
    <name type="scientific">Hypsizygus marmoreus</name>
    <name type="common">White beech mushroom</name>
    <name type="synonym">Agaricus marmoreus</name>
    <dbReference type="NCBI Taxonomy" id="39966"/>
    <lineage>
        <taxon>Eukaryota</taxon>
        <taxon>Fungi</taxon>
        <taxon>Dikarya</taxon>
        <taxon>Basidiomycota</taxon>
        <taxon>Agaricomycotina</taxon>
        <taxon>Agaricomycetes</taxon>
        <taxon>Agaricomycetidae</taxon>
        <taxon>Agaricales</taxon>
        <taxon>Tricholomatineae</taxon>
        <taxon>Lyophyllaceae</taxon>
        <taxon>Hypsizygus</taxon>
    </lineage>
</organism>
<reference evidence="1" key="1">
    <citation type="submission" date="2018-04" db="EMBL/GenBank/DDBJ databases">
        <title>Whole genome sequencing of Hypsizygus marmoreus.</title>
        <authorList>
            <person name="Choi I.-G."/>
            <person name="Min B."/>
            <person name="Kim J.-G."/>
            <person name="Kim S."/>
            <person name="Oh Y.-L."/>
            <person name="Kong W.-S."/>
            <person name="Park H."/>
            <person name="Jeong J."/>
            <person name="Song E.-S."/>
        </authorList>
    </citation>
    <scope>NUCLEOTIDE SEQUENCE [LARGE SCALE GENOMIC DNA]</scope>
    <source>
        <strain evidence="1">51987-8</strain>
    </source>
</reference>
<protein>
    <recommendedName>
        <fullName evidence="3">F-box domain-containing protein</fullName>
    </recommendedName>
</protein>